<organism evidence="1 2">
    <name type="scientific">Microbacterium elymi</name>
    <dbReference type="NCBI Taxonomy" id="2909587"/>
    <lineage>
        <taxon>Bacteria</taxon>
        <taxon>Bacillati</taxon>
        <taxon>Actinomycetota</taxon>
        <taxon>Actinomycetes</taxon>
        <taxon>Micrococcales</taxon>
        <taxon>Microbacteriaceae</taxon>
        <taxon>Microbacterium</taxon>
    </lineage>
</organism>
<proteinExistence type="predicted"/>
<accession>A0ABY5NJQ5</accession>
<dbReference type="RefSeq" id="WP_259611997.1">
    <property type="nucleotide sequence ID" value="NZ_CP091139.2"/>
</dbReference>
<sequence length="51" mass="5439">MVEHDGLTRLSWRTDAGPVVDSYLRPQDASATALTEAIRPLITTPETGSAA</sequence>
<protein>
    <submittedName>
        <fullName evidence="1">Uncharacterized protein</fullName>
    </submittedName>
</protein>
<evidence type="ECO:0000313" key="1">
    <source>
        <dbReference type="EMBL" id="UUT35406.1"/>
    </source>
</evidence>
<evidence type="ECO:0000313" key="2">
    <source>
        <dbReference type="Proteomes" id="UP001054811"/>
    </source>
</evidence>
<keyword evidence="2" id="KW-1185">Reference proteome</keyword>
<reference evidence="1" key="1">
    <citation type="submission" date="2022-01" db="EMBL/GenBank/DDBJ databases">
        <title>Microbacterium eymi and Microbacterium rhizovicinus sp. nov., isolated from the rhizospheric soil of Elymus tsukushiensis, a plant native to the Dokdo Islands, Republic of Korea.</title>
        <authorList>
            <person name="Hwang Y.J."/>
        </authorList>
    </citation>
    <scope>NUCLEOTIDE SEQUENCE</scope>
    <source>
        <strain evidence="1">KUDC0405</strain>
    </source>
</reference>
<dbReference type="Proteomes" id="UP001054811">
    <property type="component" value="Chromosome"/>
</dbReference>
<gene>
    <name evidence="1" type="ORF">L2X98_18495</name>
</gene>
<name>A0ABY5NJQ5_9MICO</name>
<dbReference type="EMBL" id="CP091139">
    <property type="protein sequence ID" value="UUT35406.1"/>
    <property type="molecule type" value="Genomic_DNA"/>
</dbReference>